<feature type="transmembrane region" description="Helical" evidence="6">
    <location>
        <begin position="419"/>
        <end position="438"/>
    </location>
</feature>
<dbReference type="InterPro" id="IPR001279">
    <property type="entry name" value="Metallo-B-lactamas"/>
</dbReference>
<evidence type="ECO:0000256" key="5">
    <source>
        <dbReference type="ARBA" id="ARBA00023136"/>
    </source>
</evidence>
<dbReference type="NCBIfam" id="TIGR00361">
    <property type="entry name" value="ComEC_Rec2"/>
    <property type="match status" value="1"/>
</dbReference>
<dbReference type="Pfam" id="PF03772">
    <property type="entry name" value="Competence"/>
    <property type="match status" value="1"/>
</dbReference>
<gene>
    <name evidence="8" type="ORF">SAMN02745751_01053</name>
</gene>
<dbReference type="Pfam" id="PF00753">
    <property type="entry name" value="Lactamase_B"/>
    <property type="match status" value="1"/>
</dbReference>
<dbReference type="EMBL" id="FQZL01000006">
    <property type="protein sequence ID" value="SHI77058.1"/>
    <property type="molecule type" value="Genomic_DNA"/>
</dbReference>
<evidence type="ECO:0000256" key="3">
    <source>
        <dbReference type="ARBA" id="ARBA00022692"/>
    </source>
</evidence>
<feature type="transmembrane region" description="Helical" evidence="6">
    <location>
        <begin position="364"/>
        <end position="383"/>
    </location>
</feature>
<evidence type="ECO:0000313" key="8">
    <source>
        <dbReference type="EMBL" id="SHI77058.1"/>
    </source>
</evidence>
<dbReference type="SUPFAM" id="SSF56281">
    <property type="entry name" value="Metallo-hydrolase/oxidoreductase"/>
    <property type="match status" value="1"/>
</dbReference>
<feature type="transmembrane region" description="Helical" evidence="6">
    <location>
        <begin position="237"/>
        <end position="262"/>
    </location>
</feature>
<evidence type="ECO:0000256" key="4">
    <source>
        <dbReference type="ARBA" id="ARBA00022989"/>
    </source>
</evidence>
<feature type="transmembrane region" description="Helical" evidence="6">
    <location>
        <begin position="766"/>
        <end position="785"/>
    </location>
</feature>
<dbReference type="SMART" id="SM00849">
    <property type="entry name" value="Lactamase_B"/>
    <property type="match status" value="1"/>
</dbReference>
<dbReference type="RefSeq" id="WP_094762723.1">
    <property type="nucleotide sequence ID" value="NZ_FQZL01000006.1"/>
</dbReference>
<proteinExistence type="predicted"/>
<feature type="transmembrane region" description="Helical" evidence="6">
    <location>
        <begin position="51"/>
        <end position="72"/>
    </location>
</feature>
<evidence type="ECO:0000256" key="2">
    <source>
        <dbReference type="ARBA" id="ARBA00022475"/>
    </source>
</evidence>
<feature type="transmembrane region" description="Helical" evidence="6">
    <location>
        <begin position="290"/>
        <end position="306"/>
    </location>
</feature>
<comment type="subcellular location">
    <subcellularLocation>
        <location evidence="1">Cell membrane</location>
        <topology evidence="1">Multi-pass membrane protein</topology>
    </subcellularLocation>
</comment>
<protein>
    <submittedName>
        <fullName evidence="8">Competence protein ComEC</fullName>
    </submittedName>
</protein>
<dbReference type="AlphaFoldDB" id="A0A1M6DVK8"/>
<dbReference type="Proteomes" id="UP000184052">
    <property type="component" value="Unassembled WGS sequence"/>
</dbReference>
<organism evidence="8 9">
    <name type="scientific">Dethiosulfatibacter aminovorans DSM 17477</name>
    <dbReference type="NCBI Taxonomy" id="1121476"/>
    <lineage>
        <taxon>Bacteria</taxon>
        <taxon>Bacillati</taxon>
        <taxon>Bacillota</taxon>
        <taxon>Tissierellia</taxon>
        <taxon>Dethiosulfatibacter</taxon>
    </lineage>
</organism>
<keyword evidence="4 6" id="KW-1133">Transmembrane helix</keyword>
<keyword evidence="9" id="KW-1185">Reference proteome</keyword>
<evidence type="ECO:0000256" key="6">
    <source>
        <dbReference type="SAM" id="Phobius"/>
    </source>
</evidence>
<dbReference type="InterPro" id="IPR004797">
    <property type="entry name" value="Competence_ComEC/Rec2"/>
</dbReference>
<feature type="domain" description="Metallo-beta-lactamase" evidence="7">
    <location>
        <begin position="522"/>
        <end position="710"/>
    </location>
</feature>
<dbReference type="GO" id="GO:0005886">
    <property type="term" value="C:plasma membrane"/>
    <property type="evidence" value="ECO:0007669"/>
    <property type="project" value="UniProtKB-SubCell"/>
</dbReference>
<dbReference type="Gene3D" id="3.60.15.10">
    <property type="entry name" value="Ribonuclease Z/Hydroxyacylglutathione hydrolase-like"/>
    <property type="match status" value="1"/>
</dbReference>
<dbReference type="CDD" id="cd07731">
    <property type="entry name" value="ComA-like_MBL-fold"/>
    <property type="match status" value="1"/>
</dbReference>
<dbReference type="OrthoDB" id="9761531at2"/>
<keyword evidence="5 6" id="KW-0472">Membrane</keyword>
<dbReference type="STRING" id="1121476.SAMN02745751_01053"/>
<keyword evidence="2" id="KW-1003">Cell membrane</keyword>
<dbReference type="InterPro" id="IPR004477">
    <property type="entry name" value="ComEC_N"/>
</dbReference>
<dbReference type="NCBIfam" id="TIGR00360">
    <property type="entry name" value="ComEC_N-term"/>
    <property type="match status" value="1"/>
</dbReference>
<feature type="transmembrane region" description="Helical" evidence="6">
    <location>
        <begin position="30"/>
        <end position="46"/>
    </location>
</feature>
<dbReference type="InterPro" id="IPR025405">
    <property type="entry name" value="DUF4131"/>
</dbReference>
<feature type="transmembrane region" description="Helical" evidence="6">
    <location>
        <begin position="458"/>
        <end position="475"/>
    </location>
</feature>
<evidence type="ECO:0000256" key="1">
    <source>
        <dbReference type="ARBA" id="ARBA00004651"/>
    </source>
</evidence>
<feature type="transmembrane region" description="Helical" evidence="6">
    <location>
        <begin position="389"/>
        <end position="412"/>
    </location>
</feature>
<dbReference type="InterPro" id="IPR052159">
    <property type="entry name" value="Competence_DNA_uptake"/>
</dbReference>
<evidence type="ECO:0000313" key="9">
    <source>
        <dbReference type="Proteomes" id="UP000184052"/>
    </source>
</evidence>
<accession>A0A1M6DVK8</accession>
<dbReference type="InterPro" id="IPR036866">
    <property type="entry name" value="RibonucZ/Hydroxyglut_hydro"/>
</dbReference>
<dbReference type="PANTHER" id="PTHR30619:SF1">
    <property type="entry name" value="RECOMBINATION PROTEIN 2"/>
    <property type="match status" value="1"/>
</dbReference>
<dbReference type="InterPro" id="IPR035681">
    <property type="entry name" value="ComA-like_MBL"/>
</dbReference>
<evidence type="ECO:0000259" key="7">
    <source>
        <dbReference type="SMART" id="SM00849"/>
    </source>
</evidence>
<reference evidence="8 9" key="1">
    <citation type="submission" date="2016-11" db="EMBL/GenBank/DDBJ databases">
        <authorList>
            <person name="Jaros S."/>
            <person name="Januszkiewicz K."/>
            <person name="Wedrychowicz H."/>
        </authorList>
    </citation>
    <scope>NUCLEOTIDE SEQUENCE [LARGE SCALE GENOMIC DNA]</scope>
    <source>
        <strain evidence="8 9">DSM 17477</strain>
    </source>
</reference>
<keyword evidence="3 6" id="KW-0812">Transmembrane</keyword>
<feature type="transmembrane region" description="Helical" evidence="6">
    <location>
        <begin position="487"/>
        <end position="508"/>
    </location>
</feature>
<sequence>MIMKNLTLYATLSLMLGIVSSRYNLIRIEVIFSILPLISGIVYCLIKNKKYLLYVSLVGSFFILGYASTNYFSVDKLSAMYEEDVDFAGIVTGIYVPKGGSDYDSFSADCKINKDGREIEAKVILYLKNGRDIRPGMEITGSGTILEPSKAGNFLEFDYKDYLMNRGVDGTLISGDFVTYDGIGPGYRLKNGFRDYIIETINDNLDAPEGGLLKGILLGDTDFINEDLLESIRGVGAAHVLAVSGLHIGIIIASIGFILRLFRMNRRHALVLSLFIGWIYAWFIGFPLSVLRALIMMTFVILGSILHRKYDMLNSIMNAICLMLIARPLWLFDTGFQMSFAAVMGICLFNRTAEYYEMSKIFKYLLFIIFVQIFVFPVSLYYFNQISLLGIIANLLIVPVVSATLFLTVWVLPLNLISGFVSAFLFIFIEFALKTVVFATEILTSVEYTLLNFRSPEFDEIIVYYMLVAAVLYFLSYPEERYRFKAVYRITAITVILHISVFHMIPLMTGNSLRISIINVGQGSASLLQYENKNYMIDAGGTVNGAYEVADRVLPDYLVKRGVGVLDAIFITHYHADHYSGIDKIDEKVKIKSIISGHRDDMIISEFNKDIDFLEINRGDSIKLGKDLAIDVIWPPVGFESDNENNNSLVLLVDFKGTEILFTGDMEKEVEDEIADSLDKTDILIVPHHGSETSSSENFLLKTMPVYGIMSYGKNSYGIPSKDVIKRYEDINTNLYETYIDGEVVINVEGRGGYTVKSLNEDVEAGVAQLMTGSILLVAAAYLTGNIRIERKCRNEQQGRNNIDRQ</sequence>
<feature type="transmembrane region" description="Helical" evidence="6">
    <location>
        <begin position="269"/>
        <end position="284"/>
    </location>
</feature>
<dbReference type="PANTHER" id="PTHR30619">
    <property type="entry name" value="DNA INTERNALIZATION/COMPETENCE PROTEIN COMEC/REC2"/>
    <property type="match status" value="1"/>
</dbReference>
<dbReference type="Pfam" id="PF13567">
    <property type="entry name" value="DUF4131"/>
    <property type="match status" value="1"/>
</dbReference>
<name>A0A1M6DVK8_9FIRM</name>
<dbReference type="GO" id="GO:0030420">
    <property type="term" value="P:establishment of competence for transformation"/>
    <property type="evidence" value="ECO:0007669"/>
    <property type="project" value="InterPro"/>
</dbReference>